<reference evidence="9 10" key="1">
    <citation type="submission" date="2018-10" db="EMBL/GenBank/DDBJ databases">
        <title>Comparative functional genomics of the obligate endosymbiont Buchnera aphidicola.</title>
        <authorList>
            <person name="Chong R.A."/>
        </authorList>
    </citation>
    <scope>NUCLEOTIDE SEQUENCE [LARGE SCALE GENOMIC DNA]</scope>
    <source>
        <strain evidence="9 10">Tma</strain>
    </source>
</reference>
<dbReference type="InterPro" id="IPR020549">
    <property type="entry name" value="YbeY_CS"/>
</dbReference>
<dbReference type="OrthoDB" id="9807740at2"/>
<dbReference type="Proteomes" id="UP000298603">
    <property type="component" value="Chromosome"/>
</dbReference>
<keyword evidence="8" id="KW-0963">Cytoplasm</keyword>
<dbReference type="GO" id="GO:0004521">
    <property type="term" value="F:RNA endonuclease activity"/>
    <property type="evidence" value="ECO:0007669"/>
    <property type="project" value="UniProtKB-UniRule"/>
</dbReference>
<evidence type="ECO:0000256" key="8">
    <source>
        <dbReference type="HAMAP-Rule" id="MF_00009"/>
    </source>
</evidence>
<dbReference type="EC" id="3.1.-.-" evidence="8"/>
<dbReference type="HAMAP" id="MF_00009">
    <property type="entry name" value="Endoribonucl_YbeY"/>
    <property type="match status" value="1"/>
</dbReference>
<feature type="binding site" evidence="8">
    <location>
        <position position="121"/>
    </location>
    <ligand>
        <name>Zn(2+)</name>
        <dbReference type="ChEBI" id="CHEBI:29105"/>
        <note>catalytic</note>
    </ligand>
</feature>
<evidence type="ECO:0000256" key="4">
    <source>
        <dbReference type="ARBA" id="ARBA00022723"/>
    </source>
</evidence>
<dbReference type="GO" id="GO:0006364">
    <property type="term" value="P:rRNA processing"/>
    <property type="evidence" value="ECO:0007669"/>
    <property type="project" value="UniProtKB-UniRule"/>
</dbReference>
<comment type="subcellular location">
    <subcellularLocation>
        <location evidence="8">Cytoplasm</location>
    </subcellularLocation>
</comment>
<name>A0A4D6YBF4_9GAMM</name>
<evidence type="ECO:0000256" key="7">
    <source>
        <dbReference type="ARBA" id="ARBA00022833"/>
    </source>
</evidence>
<dbReference type="PANTHER" id="PTHR46986:SF1">
    <property type="entry name" value="ENDORIBONUCLEASE YBEY, CHLOROPLASTIC"/>
    <property type="match status" value="1"/>
</dbReference>
<evidence type="ECO:0000313" key="10">
    <source>
        <dbReference type="Proteomes" id="UP000298603"/>
    </source>
</evidence>
<dbReference type="PROSITE" id="PS01306">
    <property type="entry name" value="UPF0054"/>
    <property type="match status" value="1"/>
</dbReference>
<evidence type="ECO:0000256" key="3">
    <source>
        <dbReference type="ARBA" id="ARBA00022722"/>
    </source>
</evidence>
<dbReference type="GO" id="GO:0004222">
    <property type="term" value="F:metalloendopeptidase activity"/>
    <property type="evidence" value="ECO:0007669"/>
    <property type="project" value="InterPro"/>
</dbReference>
<feature type="binding site" evidence="8">
    <location>
        <position position="115"/>
    </location>
    <ligand>
        <name>Zn(2+)</name>
        <dbReference type="ChEBI" id="CHEBI:29105"/>
        <note>catalytic</note>
    </ligand>
</feature>
<keyword evidence="2 8" id="KW-0690">Ribosome biogenesis</keyword>
<keyword evidence="10" id="KW-1185">Reference proteome</keyword>
<dbReference type="SUPFAM" id="SSF55486">
    <property type="entry name" value="Metalloproteases ('zincins'), catalytic domain"/>
    <property type="match status" value="1"/>
</dbReference>
<dbReference type="Gene3D" id="3.40.390.30">
    <property type="entry name" value="Metalloproteases ('zincins'), catalytic domain"/>
    <property type="match status" value="1"/>
</dbReference>
<evidence type="ECO:0000256" key="6">
    <source>
        <dbReference type="ARBA" id="ARBA00022801"/>
    </source>
</evidence>
<comment type="similarity">
    <text evidence="1 8">Belongs to the endoribonuclease YbeY family.</text>
</comment>
<dbReference type="PANTHER" id="PTHR46986">
    <property type="entry name" value="ENDORIBONUCLEASE YBEY, CHLOROPLASTIC"/>
    <property type="match status" value="1"/>
</dbReference>
<dbReference type="RefSeq" id="WP_158349542.1">
    <property type="nucleotide sequence ID" value="NZ_CP032996.1"/>
</dbReference>
<comment type="function">
    <text evidence="8">Single strand-specific metallo-endoribonuclease involved in late-stage 70S ribosome quality control and in maturation of the 3' terminus of the 16S rRNA.</text>
</comment>
<comment type="cofactor">
    <cofactor evidence="8">
        <name>Zn(2+)</name>
        <dbReference type="ChEBI" id="CHEBI:29105"/>
    </cofactor>
    <text evidence="8">Binds 1 zinc ion.</text>
</comment>
<keyword evidence="8" id="KW-0698">rRNA processing</keyword>
<evidence type="ECO:0000256" key="1">
    <source>
        <dbReference type="ARBA" id="ARBA00010875"/>
    </source>
</evidence>
<proteinExistence type="inferred from homology"/>
<dbReference type="Pfam" id="PF02130">
    <property type="entry name" value="YbeY"/>
    <property type="match status" value="1"/>
</dbReference>
<evidence type="ECO:0000256" key="2">
    <source>
        <dbReference type="ARBA" id="ARBA00022517"/>
    </source>
</evidence>
<organism evidence="9 10">
    <name type="scientific">Buchnera aphidicola</name>
    <name type="common">Therioaphis trifolii</name>
    <dbReference type="NCBI Taxonomy" id="1241884"/>
    <lineage>
        <taxon>Bacteria</taxon>
        <taxon>Pseudomonadati</taxon>
        <taxon>Pseudomonadota</taxon>
        <taxon>Gammaproteobacteria</taxon>
        <taxon>Enterobacterales</taxon>
        <taxon>Erwiniaceae</taxon>
        <taxon>Buchnera</taxon>
    </lineage>
</organism>
<keyword evidence="6 8" id="KW-0378">Hydrolase</keyword>
<evidence type="ECO:0000256" key="5">
    <source>
        <dbReference type="ARBA" id="ARBA00022759"/>
    </source>
</evidence>
<dbReference type="InterPro" id="IPR023091">
    <property type="entry name" value="MetalPrtase_cat_dom_sf_prd"/>
</dbReference>
<keyword evidence="3 8" id="KW-0540">Nuclease</keyword>
<dbReference type="InterPro" id="IPR002036">
    <property type="entry name" value="YbeY"/>
</dbReference>
<accession>A0A4D6YBF4</accession>
<sequence>MKKLKLHIQINTKLKFFIPKKKKIKNWIQNILKENSEITIRIVNESEIKKINFKYRNCNKPTNILSFEYKDFKKNNYLLLGDLIICPKIIKQESIIQNKNIESHWAHIIIHGTLHLIGYHHNNQFQKNIMEKIEIKIMKKIGYKNPYFIN</sequence>
<keyword evidence="4 8" id="KW-0479">Metal-binding</keyword>
<dbReference type="EMBL" id="CP032996">
    <property type="protein sequence ID" value="QCI27277.1"/>
    <property type="molecule type" value="Genomic_DNA"/>
</dbReference>
<keyword evidence="7 8" id="KW-0862">Zinc</keyword>
<dbReference type="NCBIfam" id="TIGR00043">
    <property type="entry name" value="rRNA maturation RNase YbeY"/>
    <property type="match status" value="1"/>
</dbReference>
<evidence type="ECO:0000313" key="9">
    <source>
        <dbReference type="EMBL" id="QCI27277.1"/>
    </source>
</evidence>
<feature type="binding site" evidence="8">
    <location>
        <position position="111"/>
    </location>
    <ligand>
        <name>Zn(2+)</name>
        <dbReference type="ChEBI" id="CHEBI:29105"/>
        <note>catalytic</note>
    </ligand>
</feature>
<gene>
    <name evidence="8 9" type="primary">ybeY</name>
    <name evidence="9" type="ORF">D9V81_01480</name>
</gene>
<protein>
    <recommendedName>
        <fullName evidence="8">Endoribonuclease YbeY</fullName>
        <ecNumber evidence="8">3.1.-.-</ecNumber>
    </recommendedName>
</protein>
<dbReference type="GO" id="GO:0005737">
    <property type="term" value="C:cytoplasm"/>
    <property type="evidence" value="ECO:0007669"/>
    <property type="project" value="UniProtKB-SubCell"/>
</dbReference>
<dbReference type="GO" id="GO:0008270">
    <property type="term" value="F:zinc ion binding"/>
    <property type="evidence" value="ECO:0007669"/>
    <property type="project" value="UniProtKB-UniRule"/>
</dbReference>
<keyword evidence="5 8" id="KW-0255">Endonuclease</keyword>
<dbReference type="AlphaFoldDB" id="A0A4D6YBF4"/>